<keyword evidence="6" id="KW-0472">Membrane</keyword>
<dbReference type="STRING" id="999415.HMPREF9943_00381"/>
<keyword evidence="5" id="KW-0777">Teichoic acid biosynthesis</keyword>
<comment type="similarity">
    <text evidence="2">Belongs to the CDP-glycerol glycerophosphotransferase family.</text>
</comment>
<dbReference type="Gene3D" id="3.40.50.11820">
    <property type="match status" value="1"/>
</dbReference>
<evidence type="ECO:0000313" key="8">
    <source>
        <dbReference type="Proteomes" id="UP000011758"/>
    </source>
</evidence>
<keyword evidence="4" id="KW-0808">Transferase</keyword>
<dbReference type="SUPFAM" id="SSF53756">
    <property type="entry name" value="UDP-Glycosyltransferase/glycogen phosphorylase"/>
    <property type="match status" value="1"/>
</dbReference>
<dbReference type="BioCyc" id="ECAT999415-HMP:GTTI-391-MONOMER"/>
<evidence type="ECO:0008006" key="9">
    <source>
        <dbReference type="Google" id="ProtNLM"/>
    </source>
</evidence>
<dbReference type="RefSeq" id="WP_004801543.1">
    <property type="nucleotide sequence ID" value="NZ_AUGJ01000023.1"/>
</dbReference>
<evidence type="ECO:0000256" key="6">
    <source>
        <dbReference type="ARBA" id="ARBA00023136"/>
    </source>
</evidence>
<dbReference type="eggNOG" id="COG1887">
    <property type="taxonomic scope" value="Bacteria"/>
</dbReference>
<accession>M2Q3A4</accession>
<evidence type="ECO:0000256" key="3">
    <source>
        <dbReference type="ARBA" id="ARBA00022475"/>
    </source>
</evidence>
<comment type="caution">
    <text evidence="7">The sequence shown here is derived from an EMBL/GenBank/DDBJ whole genome shotgun (WGS) entry which is preliminary data.</text>
</comment>
<dbReference type="GO" id="GO:0019350">
    <property type="term" value="P:teichoic acid biosynthetic process"/>
    <property type="evidence" value="ECO:0007669"/>
    <property type="project" value="UniProtKB-KW"/>
</dbReference>
<dbReference type="InterPro" id="IPR043149">
    <property type="entry name" value="TagF_N"/>
</dbReference>
<gene>
    <name evidence="7" type="ORF">HMPREF9943_00381</name>
</gene>
<dbReference type="PATRIC" id="fig|999415.3.peg.377"/>
<comment type="subcellular location">
    <subcellularLocation>
        <location evidence="1">Cell membrane</location>
        <topology evidence="1">Peripheral membrane protein</topology>
    </subcellularLocation>
</comment>
<keyword evidence="3" id="KW-1003">Cell membrane</keyword>
<dbReference type="PANTHER" id="PTHR37316">
    <property type="entry name" value="TEICHOIC ACID GLYCEROL-PHOSPHATE PRIMASE"/>
    <property type="match status" value="1"/>
</dbReference>
<dbReference type="Proteomes" id="UP000011758">
    <property type="component" value="Unassembled WGS sequence"/>
</dbReference>
<dbReference type="Pfam" id="PF04464">
    <property type="entry name" value="Glyphos_transf"/>
    <property type="match status" value="1"/>
</dbReference>
<dbReference type="InterPro" id="IPR007554">
    <property type="entry name" value="Glycerophosphate_synth"/>
</dbReference>
<dbReference type="InterPro" id="IPR043148">
    <property type="entry name" value="TagF_C"/>
</dbReference>
<dbReference type="AlphaFoldDB" id="M2Q3A4"/>
<name>M2Q3A4_9FIRM</name>
<dbReference type="GO" id="GO:0005886">
    <property type="term" value="C:plasma membrane"/>
    <property type="evidence" value="ECO:0007669"/>
    <property type="project" value="UniProtKB-SubCell"/>
</dbReference>
<evidence type="ECO:0000256" key="4">
    <source>
        <dbReference type="ARBA" id="ARBA00022679"/>
    </source>
</evidence>
<proteinExistence type="inferred from homology"/>
<evidence type="ECO:0000256" key="1">
    <source>
        <dbReference type="ARBA" id="ARBA00004202"/>
    </source>
</evidence>
<dbReference type="Gene3D" id="3.40.50.12580">
    <property type="match status" value="1"/>
</dbReference>
<protein>
    <recommendedName>
        <fullName evidence="9">CDP-glycerol:poly(Glycerophosphate) glycerophosphotransferase</fullName>
    </recommendedName>
</protein>
<dbReference type="OrthoDB" id="9811865at2"/>
<reference evidence="7 8" key="1">
    <citation type="submission" date="2013-02" db="EMBL/GenBank/DDBJ databases">
        <title>The Genome Sequence of Lactobacillus catenaformis F0143.</title>
        <authorList>
            <consortium name="The Broad Institute Genome Sequencing Platform"/>
            <person name="Earl A."/>
            <person name="Ward D."/>
            <person name="Feldgarden M."/>
            <person name="Gevers D."/>
            <person name="Izard J."/>
            <person name="Blanton J.M."/>
            <person name="Mathney J."/>
            <person name="Dewhirst F.E."/>
            <person name="Young S.K."/>
            <person name="Zeng Q."/>
            <person name="Gargeya S."/>
            <person name="Fitzgerald M."/>
            <person name="Haas B."/>
            <person name="Abouelleil A."/>
            <person name="Alvarado L."/>
            <person name="Arachchi H.M."/>
            <person name="Berlin A."/>
            <person name="Chapman S.B."/>
            <person name="Gearin G."/>
            <person name="Goldberg J."/>
            <person name="Griggs A."/>
            <person name="Gujja S."/>
            <person name="Hansen M."/>
            <person name="Heiman D."/>
            <person name="Howarth C."/>
            <person name="Larimer J."/>
            <person name="Lui A."/>
            <person name="MacDonald P.J.P."/>
            <person name="McCowen C."/>
            <person name="Montmayeur A."/>
            <person name="Murphy C."/>
            <person name="Neiman D."/>
            <person name="Pearson M."/>
            <person name="Priest M."/>
            <person name="Roberts A."/>
            <person name="Saif S."/>
            <person name="Shea T."/>
            <person name="Sisk P."/>
            <person name="Stolte C."/>
            <person name="Sykes S."/>
            <person name="Wortman J."/>
            <person name="Nusbaum C."/>
            <person name="Birren B."/>
        </authorList>
    </citation>
    <scope>NUCLEOTIDE SEQUENCE [LARGE SCALE GENOMIC DNA]</scope>
    <source>
        <strain evidence="7 8">OT 569</strain>
    </source>
</reference>
<evidence type="ECO:0000256" key="2">
    <source>
        <dbReference type="ARBA" id="ARBA00010488"/>
    </source>
</evidence>
<dbReference type="InterPro" id="IPR051612">
    <property type="entry name" value="Teichoic_Acid_Biosynth"/>
</dbReference>
<evidence type="ECO:0000256" key="5">
    <source>
        <dbReference type="ARBA" id="ARBA00022944"/>
    </source>
</evidence>
<dbReference type="EMBL" id="AGEJ01000007">
    <property type="protein sequence ID" value="EMD17380.1"/>
    <property type="molecule type" value="Genomic_DNA"/>
</dbReference>
<evidence type="ECO:0000313" key="7">
    <source>
        <dbReference type="EMBL" id="EMD17380.1"/>
    </source>
</evidence>
<keyword evidence="8" id="KW-1185">Reference proteome</keyword>
<sequence>MGLKKIILNIILSFMNLFVKPLKIKKNRIAFISLESDHLESDLKLIYDQLKNKEYDLKTVLIHYNKKSLITNFLYMINTIHQLFVINTSAVVLITDNNYVIAKFKKPGVKVIELWHAAGAIKKFGNVIKREYPIRNYDYVISNSEYWKEPYSKAFSVDKENVKVLGMPRVDHLSDLEYLKTTRRKMFDKYPYLKDKNIILYAPTFRGNLYEGFRSVSLDALRLIESFDENTILLYKFHPLLLDTSLPDHSRIINMNHEDTHDLFTVSDCLISDFSSIIFDYSLLDKPMYFYVPDLEDYFKDVGVFVDYRKTMPGAICYDTDELIKALKSQDRYDIKSFSDLFFTYRDGKNIDRVIEFIKSIL</sequence>
<dbReference type="GO" id="GO:0047355">
    <property type="term" value="F:CDP-glycerol glycerophosphotransferase activity"/>
    <property type="evidence" value="ECO:0007669"/>
    <property type="project" value="InterPro"/>
</dbReference>
<dbReference type="PANTHER" id="PTHR37316:SF3">
    <property type="entry name" value="TEICHOIC ACID GLYCEROL-PHOSPHATE TRANSFERASE"/>
    <property type="match status" value="1"/>
</dbReference>
<organism evidence="7 8">
    <name type="scientific">Eggerthia catenaformis OT 569 = DSM 20559</name>
    <dbReference type="NCBI Taxonomy" id="999415"/>
    <lineage>
        <taxon>Bacteria</taxon>
        <taxon>Bacillati</taxon>
        <taxon>Bacillota</taxon>
        <taxon>Erysipelotrichia</taxon>
        <taxon>Erysipelotrichales</taxon>
        <taxon>Coprobacillaceae</taxon>
        <taxon>Eggerthia</taxon>
    </lineage>
</organism>